<name>A0AAV0HZ70_9ROSI</name>
<evidence type="ECO:0008006" key="4">
    <source>
        <dbReference type="Google" id="ProtNLM"/>
    </source>
</evidence>
<protein>
    <recommendedName>
        <fullName evidence="4">Late embryogenesis abundant protein</fullName>
    </recommendedName>
</protein>
<reference evidence="2" key="1">
    <citation type="submission" date="2022-08" db="EMBL/GenBank/DDBJ databases">
        <authorList>
            <person name="Gutierrez-Valencia J."/>
        </authorList>
    </citation>
    <scope>NUCLEOTIDE SEQUENCE</scope>
</reference>
<evidence type="ECO:0000313" key="3">
    <source>
        <dbReference type="Proteomes" id="UP001154282"/>
    </source>
</evidence>
<proteinExistence type="predicted"/>
<evidence type="ECO:0000313" key="2">
    <source>
        <dbReference type="EMBL" id="CAI0390599.1"/>
    </source>
</evidence>
<dbReference type="PANTHER" id="PTHR35122:SF2">
    <property type="entry name" value="OS04G0598000 PROTEIN"/>
    <property type="match status" value="1"/>
</dbReference>
<organism evidence="2 3">
    <name type="scientific">Linum tenue</name>
    <dbReference type="NCBI Taxonomy" id="586396"/>
    <lineage>
        <taxon>Eukaryota</taxon>
        <taxon>Viridiplantae</taxon>
        <taxon>Streptophyta</taxon>
        <taxon>Embryophyta</taxon>
        <taxon>Tracheophyta</taxon>
        <taxon>Spermatophyta</taxon>
        <taxon>Magnoliopsida</taxon>
        <taxon>eudicotyledons</taxon>
        <taxon>Gunneridae</taxon>
        <taxon>Pentapetalae</taxon>
        <taxon>rosids</taxon>
        <taxon>fabids</taxon>
        <taxon>Malpighiales</taxon>
        <taxon>Linaceae</taxon>
        <taxon>Linum</taxon>
    </lineage>
</organism>
<dbReference type="Proteomes" id="UP001154282">
    <property type="component" value="Unassembled WGS sequence"/>
</dbReference>
<dbReference type="PANTHER" id="PTHR35122">
    <property type="entry name" value="OSJNBA0093F12.14 PROTEIN"/>
    <property type="match status" value="1"/>
</dbReference>
<dbReference type="Pfam" id="PF22272">
    <property type="entry name" value="LEA_3b"/>
    <property type="match status" value="1"/>
</dbReference>
<keyword evidence="3" id="KW-1185">Reference proteome</keyword>
<accession>A0AAV0HZ70</accession>
<comment type="caution">
    <text evidence="2">The sequence shown here is derived from an EMBL/GenBank/DDBJ whole genome shotgun (WGS) entry which is preliminary data.</text>
</comment>
<dbReference type="EMBL" id="CAMGYJ010000003">
    <property type="protein sequence ID" value="CAI0390599.1"/>
    <property type="molecule type" value="Genomic_DNA"/>
</dbReference>
<dbReference type="AlphaFoldDB" id="A0AAV0HZ70"/>
<evidence type="ECO:0000256" key="1">
    <source>
        <dbReference type="SAM" id="MobiDB-lite"/>
    </source>
</evidence>
<gene>
    <name evidence="2" type="ORF">LITE_LOCUS6808</name>
</gene>
<feature type="region of interest" description="Disordered" evidence="1">
    <location>
        <begin position="87"/>
        <end position="106"/>
    </location>
</feature>
<dbReference type="InterPro" id="IPR039291">
    <property type="entry name" value="At5g17165-like"/>
</dbReference>
<sequence length="133" mass="14389">MAATWMSSSGGRGIASLAKQLLFRNHWISASSPACSRGLHSAYEKNVEGADHHHHDDQVIFRQPQQQLKEEDKFCYWEPHPHTGVFGPAAASGGAGASSGRASTIDGGGAVLEEKAWFRPTSLEDLEKPTHLP</sequence>